<dbReference type="Pfam" id="PF07963">
    <property type="entry name" value="N_methyl"/>
    <property type="match status" value="1"/>
</dbReference>
<keyword evidence="4 11" id="KW-0488">Methylation</keyword>
<evidence type="ECO:0000256" key="10">
    <source>
        <dbReference type="PIRNR" id="PIRNR029928"/>
    </source>
</evidence>
<dbReference type="InterPro" id="IPR012902">
    <property type="entry name" value="N_methyl_site"/>
</dbReference>
<dbReference type="InterPro" id="IPR000983">
    <property type="entry name" value="Bac_GSPG_pilin"/>
</dbReference>
<comment type="subcellular location">
    <subcellularLocation>
        <location evidence="1">Cell membrane</location>
        <topology evidence="1">Single-pass membrane protein</topology>
    </subcellularLocation>
    <subcellularLocation>
        <location evidence="2">Cell surface</location>
    </subcellularLocation>
</comment>
<evidence type="ECO:0000313" key="12">
    <source>
        <dbReference type="EMBL" id="MBC1374282.1"/>
    </source>
</evidence>
<dbReference type="PIRSF" id="PIRSF029928">
    <property type="entry name" value="Late_competence_ComGC"/>
    <property type="match status" value="1"/>
</dbReference>
<evidence type="ECO:0000256" key="4">
    <source>
        <dbReference type="ARBA" id="ARBA00022481"/>
    </source>
</evidence>
<proteinExistence type="inferred from homology"/>
<feature type="chain" id="PRO_5035542155" description="ComG operon protein 3" evidence="11">
    <location>
        <begin position="14"/>
        <end position="107"/>
    </location>
</feature>
<keyword evidence="6 10" id="KW-1133">Transmembrane helix</keyword>
<protein>
    <recommendedName>
        <fullName evidence="10">ComG operon protein 3</fullName>
    </recommendedName>
</protein>
<evidence type="ECO:0000256" key="11">
    <source>
        <dbReference type="PIRSR" id="PIRSR029928-50"/>
    </source>
</evidence>
<dbReference type="SUPFAM" id="SSF54523">
    <property type="entry name" value="Pili subunits"/>
    <property type="match status" value="1"/>
</dbReference>
<name>A0A7X1DDZ0_9LIST</name>
<gene>
    <name evidence="12" type="ORF">HB839_01940</name>
    <name evidence="13" type="ORF">HCB47_03785</name>
</gene>
<keyword evidence="3 10" id="KW-1003">Cell membrane</keyword>
<keyword evidence="10" id="KW-0813">Transport</keyword>
<comment type="subunit">
    <text evidence="10">Homodimer.</text>
</comment>
<dbReference type="EMBL" id="JAARZO010000001">
    <property type="protein sequence ID" value="MBC2286761.1"/>
    <property type="molecule type" value="Genomic_DNA"/>
</dbReference>
<feature type="propeptide" id="PRO_5044536217" evidence="11">
    <location>
        <begin position="1"/>
        <end position="13"/>
    </location>
</feature>
<dbReference type="NCBIfam" id="TIGR02532">
    <property type="entry name" value="IV_pilin_GFxxxE"/>
    <property type="match status" value="1"/>
</dbReference>
<dbReference type="GO" id="GO:0030420">
    <property type="term" value="P:establishment of competence for transformation"/>
    <property type="evidence" value="ECO:0007669"/>
    <property type="project" value="UniProtKB-UniRule"/>
</dbReference>
<keyword evidence="7 10" id="KW-0472">Membrane</keyword>
<dbReference type="Proteomes" id="UP000558070">
    <property type="component" value="Unassembled WGS sequence"/>
</dbReference>
<dbReference type="GO" id="GO:0009986">
    <property type="term" value="C:cell surface"/>
    <property type="evidence" value="ECO:0007669"/>
    <property type="project" value="UniProtKB-SubCell"/>
</dbReference>
<keyword evidence="14" id="KW-1185">Reference proteome</keyword>
<dbReference type="GO" id="GO:0015627">
    <property type="term" value="C:type II protein secretion system complex"/>
    <property type="evidence" value="ECO:0007669"/>
    <property type="project" value="InterPro"/>
</dbReference>
<accession>A0A7X1DDZ0</accession>
<evidence type="ECO:0000313" key="15">
    <source>
        <dbReference type="Proteomes" id="UP000558070"/>
    </source>
</evidence>
<reference evidence="14 15" key="1">
    <citation type="submission" date="2020-03" db="EMBL/GenBank/DDBJ databases">
        <title>Soil Listeria distribution.</title>
        <authorList>
            <person name="Liao J."/>
            <person name="Wiedmann M."/>
        </authorList>
    </citation>
    <scope>NUCLEOTIDE SEQUENCE [LARGE SCALE GENOMIC DNA]</scope>
    <source>
        <strain evidence="13 15">FSL L7-0072</strain>
        <strain evidence="12 14">FSL L7-1699</strain>
    </source>
</reference>
<dbReference type="PRINTS" id="PR00813">
    <property type="entry name" value="BCTERIALGSPG"/>
</dbReference>
<dbReference type="GO" id="GO:0015628">
    <property type="term" value="P:protein secretion by the type II secretion system"/>
    <property type="evidence" value="ECO:0007669"/>
    <property type="project" value="InterPro"/>
</dbReference>
<comment type="function">
    <text evidence="10">Required for transformation and DNA binding.</text>
</comment>
<feature type="transmembrane region" description="Helical" evidence="10">
    <location>
        <begin position="20"/>
        <end position="38"/>
    </location>
</feature>
<comment type="caution">
    <text evidence="13">The sequence shown here is derived from an EMBL/GenBank/DDBJ whole genome shotgun (WGS) entry which is preliminary data.</text>
</comment>
<organism evidence="13 15">
    <name type="scientific">Listeria farberi</name>
    <dbReference type="NCBI Taxonomy" id="2713500"/>
    <lineage>
        <taxon>Bacteria</taxon>
        <taxon>Bacillati</taxon>
        <taxon>Bacillota</taxon>
        <taxon>Bacilli</taxon>
        <taxon>Bacillales</taxon>
        <taxon>Listeriaceae</taxon>
        <taxon>Listeria</taxon>
    </lineage>
</organism>
<dbReference type="InterPro" id="IPR016940">
    <property type="entry name" value="ComGC"/>
</dbReference>
<feature type="modified residue" description="N-methylphenylalanine" evidence="11">
    <location>
        <position position="14"/>
    </location>
</feature>
<dbReference type="Gene3D" id="3.30.700.10">
    <property type="entry name" value="Glycoprotein, Type 4 Pilin"/>
    <property type="match status" value="1"/>
</dbReference>
<dbReference type="NCBIfam" id="NF040999">
    <property type="entry name" value="pilin_ComGC"/>
    <property type="match status" value="1"/>
</dbReference>
<dbReference type="PROSITE" id="PS00409">
    <property type="entry name" value="PROKAR_NTER_METHYL"/>
    <property type="match status" value="1"/>
</dbReference>
<dbReference type="RefSeq" id="WP_185318680.1">
    <property type="nucleotide sequence ID" value="NZ_JAARPH010000001.1"/>
</dbReference>
<evidence type="ECO:0000256" key="1">
    <source>
        <dbReference type="ARBA" id="ARBA00004162"/>
    </source>
</evidence>
<dbReference type="GO" id="GO:0005886">
    <property type="term" value="C:plasma membrane"/>
    <property type="evidence" value="ECO:0007669"/>
    <property type="project" value="UniProtKB-SubCell"/>
</dbReference>
<evidence type="ECO:0000256" key="5">
    <source>
        <dbReference type="ARBA" id="ARBA00022692"/>
    </source>
</evidence>
<keyword evidence="8 10" id="KW-0178">Competence</keyword>
<dbReference type="Proteomes" id="UP000518829">
    <property type="component" value="Unassembled WGS sequence"/>
</dbReference>
<evidence type="ECO:0000313" key="13">
    <source>
        <dbReference type="EMBL" id="MBC2286761.1"/>
    </source>
</evidence>
<evidence type="ECO:0000256" key="7">
    <source>
        <dbReference type="ARBA" id="ARBA00023136"/>
    </source>
</evidence>
<evidence type="ECO:0000256" key="9">
    <source>
        <dbReference type="ARBA" id="ARBA00043982"/>
    </source>
</evidence>
<dbReference type="InterPro" id="IPR045584">
    <property type="entry name" value="Pilin-like"/>
</dbReference>
<evidence type="ECO:0000256" key="2">
    <source>
        <dbReference type="ARBA" id="ARBA00004241"/>
    </source>
</evidence>
<comment type="similarity">
    <text evidence="9 10">Belongs to the ComGC family.</text>
</comment>
<evidence type="ECO:0000313" key="14">
    <source>
        <dbReference type="Proteomes" id="UP000518829"/>
    </source>
</evidence>
<evidence type="ECO:0000256" key="3">
    <source>
        <dbReference type="ARBA" id="ARBA00022475"/>
    </source>
</evidence>
<evidence type="ECO:0000256" key="8">
    <source>
        <dbReference type="ARBA" id="ARBA00023287"/>
    </source>
</evidence>
<evidence type="ECO:0000256" key="6">
    <source>
        <dbReference type="ARBA" id="ARBA00022989"/>
    </source>
</evidence>
<sequence>MYKIKIDWKDDRGFTLVEMLIVLLVVSVLLLLTIPNIVTQSKSINNKGCEAFISMVQGQVQSYQLDKNSIPSVSDLVNGGYLKSTQKSCPNGNSIKIDSSGNVSENK</sequence>
<keyword evidence="5 10" id="KW-0812">Transmembrane</keyword>
<dbReference type="AlphaFoldDB" id="A0A7X1DDZ0"/>
<dbReference type="EMBL" id="JAARPH010000001">
    <property type="protein sequence ID" value="MBC1374282.1"/>
    <property type="molecule type" value="Genomic_DNA"/>
</dbReference>